<dbReference type="InterPro" id="IPR000983">
    <property type="entry name" value="Bac_GSPG_pilin"/>
</dbReference>
<keyword evidence="2" id="KW-0488">Methylation</keyword>
<keyword evidence="5 6" id="KW-0472">Membrane</keyword>
<evidence type="ECO:0000313" key="7">
    <source>
        <dbReference type="EMBL" id="BDZ49057.1"/>
    </source>
</evidence>
<dbReference type="PANTHER" id="PTHR30093:SF44">
    <property type="entry name" value="TYPE II SECRETION SYSTEM CORE PROTEIN G"/>
    <property type="match status" value="1"/>
</dbReference>
<organism evidence="7 8">
    <name type="scientific">Frondihabitans sucicola</name>
    <dbReference type="NCBI Taxonomy" id="1268041"/>
    <lineage>
        <taxon>Bacteria</taxon>
        <taxon>Bacillati</taxon>
        <taxon>Actinomycetota</taxon>
        <taxon>Actinomycetes</taxon>
        <taxon>Micrococcales</taxon>
        <taxon>Microbacteriaceae</taxon>
        <taxon>Frondihabitans</taxon>
    </lineage>
</organism>
<dbReference type="NCBIfam" id="TIGR02532">
    <property type="entry name" value="IV_pilin_GFxxxE"/>
    <property type="match status" value="1"/>
</dbReference>
<dbReference type="Gene3D" id="3.30.700.10">
    <property type="entry name" value="Glycoprotein, Type 4 Pilin"/>
    <property type="match status" value="1"/>
</dbReference>
<dbReference type="PRINTS" id="PR00813">
    <property type="entry name" value="BCTERIALGSPG"/>
</dbReference>
<dbReference type="InterPro" id="IPR012902">
    <property type="entry name" value="N_methyl_site"/>
</dbReference>
<proteinExistence type="predicted"/>
<evidence type="ECO:0000256" key="6">
    <source>
        <dbReference type="SAM" id="Phobius"/>
    </source>
</evidence>
<dbReference type="SUPFAM" id="SSF54523">
    <property type="entry name" value="Pili subunits"/>
    <property type="match status" value="1"/>
</dbReference>
<evidence type="ECO:0000313" key="8">
    <source>
        <dbReference type="Proteomes" id="UP001321486"/>
    </source>
</evidence>
<evidence type="ECO:0000256" key="4">
    <source>
        <dbReference type="ARBA" id="ARBA00022989"/>
    </source>
</evidence>
<gene>
    <name evidence="7" type="ORF">GCM10025867_12980</name>
</gene>
<name>A0ABM8GL02_9MICO</name>
<reference evidence="8" key="1">
    <citation type="journal article" date="2019" name="Int. J. Syst. Evol. Microbiol.">
        <title>The Global Catalogue of Microorganisms (GCM) 10K type strain sequencing project: providing services to taxonomists for standard genome sequencing and annotation.</title>
        <authorList>
            <consortium name="The Broad Institute Genomics Platform"/>
            <consortium name="The Broad Institute Genome Sequencing Center for Infectious Disease"/>
            <person name="Wu L."/>
            <person name="Ma J."/>
        </authorList>
    </citation>
    <scope>NUCLEOTIDE SEQUENCE [LARGE SCALE GENOMIC DNA]</scope>
    <source>
        <strain evidence="8">NBRC 108728</strain>
    </source>
</reference>
<protein>
    <recommendedName>
        <fullName evidence="9">Prepilin-type N-terminal cleavage/methylation domain-containing protein</fullName>
    </recommendedName>
</protein>
<evidence type="ECO:0008006" key="9">
    <source>
        <dbReference type="Google" id="ProtNLM"/>
    </source>
</evidence>
<sequence length="159" mass="16519">MYFALMGKLSARRKNLAEQDDKGFTLIELLVVVIIIGILAAIAIPVYLNVQNNAKDSAVQSDLTNAKTAVTSYFTANQSYPAAINTTKTTGTVLGLGSYGYSGTSVTYGTGNSPAWAPSKPADTATSFCITATSPTGTKFWVTDSTGVVKSDTAPAGCS</sequence>
<keyword evidence="8" id="KW-1185">Reference proteome</keyword>
<dbReference type="InterPro" id="IPR045584">
    <property type="entry name" value="Pilin-like"/>
</dbReference>
<dbReference type="PROSITE" id="PS00409">
    <property type="entry name" value="PROKAR_NTER_METHYL"/>
    <property type="match status" value="1"/>
</dbReference>
<feature type="transmembrane region" description="Helical" evidence="6">
    <location>
        <begin position="23"/>
        <end position="48"/>
    </location>
</feature>
<dbReference type="Pfam" id="PF07963">
    <property type="entry name" value="N_methyl"/>
    <property type="match status" value="1"/>
</dbReference>
<keyword evidence="3 6" id="KW-0812">Transmembrane</keyword>
<dbReference type="RefSeq" id="WP_286345927.1">
    <property type="nucleotide sequence ID" value="NZ_AP027732.1"/>
</dbReference>
<evidence type="ECO:0000256" key="3">
    <source>
        <dbReference type="ARBA" id="ARBA00022692"/>
    </source>
</evidence>
<dbReference type="EMBL" id="AP027732">
    <property type="protein sequence ID" value="BDZ49057.1"/>
    <property type="molecule type" value="Genomic_DNA"/>
</dbReference>
<dbReference type="Proteomes" id="UP001321486">
    <property type="component" value="Chromosome"/>
</dbReference>
<comment type="subcellular location">
    <subcellularLocation>
        <location evidence="1">Membrane</location>
        <topology evidence="1">Single-pass membrane protein</topology>
    </subcellularLocation>
</comment>
<evidence type="ECO:0000256" key="5">
    <source>
        <dbReference type="ARBA" id="ARBA00023136"/>
    </source>
</evidence>
<evidence type="ECO:0000256" key="1">
    <source>
        <dbReference type="ARBA" id="ARBA00004167"/>
    </source>
</evidence>
<evidence type="ECO:0000256" key="2">
    <source>
        <dbReference type="ARBA" id="ARBA00022481"/>
    </source>
</evidence>
<keyword evidence="4 6" id="KW-1133">Transmembrane helix</keyword>
<dbReference type="PANTHER" id="PTHR30093">
    <property type="entry name" value="GENERAL SECRETION PATHWAY PROTEIN G"/>
    <property type="match status" value="1"/>
</dbReference>
<accession>A0ABM8GL02</accession>